<protein>
    <submittedName>
        <fullName evidence="1">Uncharacterized protein</fullName>
    </submittedName>
</protein>
<evidence type="ECO:0000313" key="3">
    <source>
        <dbReference type="Proteomes" id="UP000663864"/>
    </source>
</evidence>
<dbReference type="Proteomes" id="UP000663864">
    <property type="component" value="Unassembled WGS sequence"/>
</dbReference>
<name>A0A815AC77_9BILA</name>
<accession>A0A815AC77</accession>
<organism evidence="1 3">
    <name type="scientific">Rotaria sordida</name>
    <dbReference type="NCBI Taxonomy" id="392033"/>
    <lineage>
        <taxon>Eukaryota</taxon>
        <taxon>Metazoa</taxon>
        <taxon>Spiralia</taxon>
        <taxon>Gnathifera</taxon>
        <taxon>Rotifera</taxon>
        <taxon>Eurotatoria</taxon>
        <taxon>Bdelloidea</taxon>
        <taxon>Philodinida</taxon>
        <taxon>Philodinidae</taxon>
        <taxon>Rotaria</taxon>
    </lineage>
</organism>
<dbReference type="Proteomes" id="UP000663836">
    <property type="component" value="Unassembled WGS sequence"/>
</dbReference>
<dbReference type="AlphaFoldDB" id="A0A815AC77"/>
<dbReference type="EMBL" id="CAJNOT010001841">
    <property type="protein sequence ID" value="CAF1255105.1"/>
    <property type="molecule type" value="Genomic_DNA"/>
</dbReference>
<evidence type="ECO:0000313" key="2">
    <source>
        <dbReference type="EMBL" id="CAF4075627.1"/>
    </source>
</evidence>
<evidence type="ECO:0000313" key="1">
    <source>
        <dbReference type="EMBL" id="CAF1255105.1"/>
    </source>
</evidence>
<comment type="caution">
    <text evidence="1">The sequence shown here is derived from an EMBL/GenBank/DDBJ whole genome shotgun (WGS) entry which is preliminary data.</text>
</comment>
<proteinExistence type="predicted"/>
<reference evidence="1" key="1">
    <citation type="submission" date="2021-02" db="EMBL/GenBank/DDBJ databases">
        <authorList>
            <person name="Nowell W R."/>
        </authorList>
    </citation>
    <scope>NUCLEOTIDE SEQUENCE</scope>
</reference>
<dbReference type="EMBL" id="CAJOBD010006988">
    <property type="protein sequence ID" value="CAF4075627.1"/>
    <property type="molecule type" value="Genomic_DNA"/>
</dbReference>
<sequence>MPTVNSEPKLPPWFGKPIPTGYDPRRDFYICTECGGQSCGGIYSSTCTRCGGISSDPPHGVRYDYLCRDQITKTLE</sequence>
<gene>
    <name evidence="2" type="ORF">JBS370_LOCUS30407</name>
    <name evidence="1" type="ORF">ZHD862_LOCUS25598</name>
</gene>